<organism evidence="1 2">
    <name type="scientific">Allocoleopsis franciscana PCC 7113</name>
    <dbReference type="NCBI Taxonomy" id="1173027"/>
    <lineage>
        <taxon>Bacteria</taxon>
        <taxon>Bacillati</taxon>
        <taxon>Cyanobacteriota</taxon>
        <taxon>Cyanophyceae</taxon>
        <taxon>Coleofasciculales</taxon>
        <taxon>Coleofasciculaceae</taxon>
        <taxon>Allocoleopsis</taxon>
        <taxon>Allocoleopsis franciscana</taxon>
    </lineage>
</organism>
<dbReference type="AlphaFoldDB" id="K9WEZ7"/>
<reference evidence="1 2" key="1">
    <citation type="submission" date="2012-06" db="EMBL/GenBank/DDBJ databases">
        <title>Finished chromosome of genome of Microcoleus sp. PCC 7113.</title>
        <authorList>
            <consortium name="US DOE Joint Genome Institute"/>
            <person name="Gugger M."/>
            <person name="Coursin T."/>
            <person name="Rippka R."/>
            <person name="Tandeau De Marsac N."/>
            <person name="Huntemann M."/>
            <person name="Wei C.-L."/>
            <person name="Han J."/>
            <person name="Detter J.C."/>
            <person name="Han C."/>
            <person name="Tapia R."/>
            <person name="Chen A."/>
            <person name="Kyrpides N."/>
            <person name="Mavromatis K."/>
            <person name="Markowitz V."/>
            <person name="Szeto E."/>
            <person name="Ivanova N."/>
            <person name="Pagani I."/>
            <person name="Pati A."/>
            <person name="Goodwin L."/>
            <person name="Nordberg H.P."/>
            <person name="Cantor M.N."/>
            <person name="Hua S.X."/>
            <person name="Woyke T."/>
            <person name="Kerfeld C.A."/>
        </authorList>
    </citation>
    <scope>NUCLEOTIDE SEQUENCE [LARGE SCALE GENOMIC DNA]</scope>
    <source>
        <strain evidence="1 2">PCC 7113</strain>
    </source>
</reference>
<proteinExistence type="predicted"/>
<dbReference type="STRING" id="1173027.Mic7113_3017"/>
<protein>
    <submittedName>
        <fullName evidence="1">Uncharacterized protein</fullName>
    </submittedName>
</protein>
<gene>
    <name evidence="1" type="ORF">Mic7113_3017</name>
</gene>
<dbReference type="eggNOG" id="ENOG5032VMA">
    <property type="taxonomic scope" value="Bacteria"/>
</dbReference>
<dbReference type="Proteomes" id="UP000010471">
    <property type="component" value="Chromosome"/>
</dbReference>
<sequence length="113" mass="12834">MGKSAMADSNITSEILKTIDILEVLEALLDNAPNSEIENILQEAWIKVSETFPDDFKEATREDAGAEGLRRYIRVKAFFENPAQNPISSEELEAYYRNRAPVDEDSAEFFFPE</sequence>
<dbReference type="HOGENOM" id="CLU_2130616_0_0_3"/>
<accession>K9WEZ7</accession>
<evidence type="ECO:0000313" key="2">
    <source>
        <dbReference type="Proteomes" id="UP000010471"/>
    </source>
</evidence>
<keyword evidence="2" id="KW-1185">Reference proteome</keyword>
<dbReference type="KEGG" id="mic:Mic7113_3017"/>
<name>K9WEZ7_9CYAN</name>
<evidence type="ECO:0000313" key="1">
    <source>
        <dbReference type="EMBL" id="AFZ18788.1"/>
    </source>
</evidence>
<dbReference type="EMBL" id="CP003630">
    <property type="protein sequence ID" value="AFZ18788.1"/>
    <property type="molecule type" value="Genomic_DNA"/>
</dbReference>